<feature type="compositionally biased region" description="Polar residues" evidence="1">
    <location>
        <begin position="51"/>
        <end position="65"/>
    </location>
</feature>
<name>A0AAV9RNV5_9TELE</name>
<gene>
    <name evidence="2" type="ORF">CRENBAI_003631</name>
</gene>
<reference evidence="2 3" key="1">
    <citation type="submission" date="2021-06" db="EMBL/GenBank/DDBJ databases">
        <authorList>
            <person name="Palmer J.M."/>
        </authorList>
    </citation>
    <scope>NUCLEOTIDE SEQUENCE [LARGE SCALE GENOMIC DNA]</scope>
    <source>
        <strain evidence="2 3">MEX-2019</strain>
        <tissue evidence="2">Muscle</tissue>
    </source>
</reference>
<feature type="region of interest" description="Disordered" evidence="1">
    <location>
        <begin position="51"/>
        <end position="97"/>
    </location>
</feature>
<dbReference type="Proteomes" id="UP001311232">
    <property type="component" value="Unassembled WGS sequence"/>
</dbReference>
<dbReference type="EMBL" id="JAHHUM010001560">
    <property type="protein sequence ID" value="KAK5610522.1"/>
    <property type="molecule type" value="Genomic_DNA"/>
</dbReference>
<protein>
    <submittedName>
        <fullName evidence="2">Uncharacterized protein</fullName>
    </submittedName>
</protein>
<feature type="region of interest" description="Disordered" evidence="1">
    <location>
        <begin position="113"/>
        <end position="170"/>
    </location>
</feature>
<proteinExistence type="predicted"/>
<feature type="compositionally biased region" description="Basic and acidic residues" evidence="1">
    <location>
        <begin position="153"/>
        <end position="162"/>
    </location>
</feature>
<accession>A0AAV9RNV5</accession>
<evidence type="ECO:0000313" key="3">
    <source>
        <dbReference type="Proteomes" id="UP001311232"/>
    </source>
</evidence>
<evidence type="ECO:0000313" key="2">
    <source>
        <dbReference type="EMBL" id="KAK5610522.1"/>
    </source>
</evidence>
<evidence type="ECO:0000256" key="1">
    <source>
        <dbReference type="SAM" id="MobiDB-lite"/>
    </source>
</evidence>
<dbReference type="AlphaFoldDB" id="A0AAV9RNV5"/>
<feature type="non-terminal residue" evidence="2">
    <location>
        <position position="1"/>
    </location>
</feature>
<keyword evidence="3" id="KW-1185">Reference proteome</keyword>
<comment type="caution">
    <text evidence="2">The sequence shown here is derived from an EMBL/GenBank/DDBJ whole genome shotgun (WGS) entry which is preliminary data.</text>
</comment>
<organism evidence="2 3">
    <name type="scientific">Crenichthys baileyi</name>
    <name type="common">White River springfish</name>
    <dbReference type="NCBI Taxonomy" id="28760"/>
    <lineage>
        <taxon>Eukaryota</taxon>
        <taxon>Metazoa</taxon>
        <taxon>Chordata</taxon>
        <taxon>Craniata</taxon>
        <taxon>Vertebrata</taxon>
        <taxon>Euteleostomi</taxon>
        <taxon>Actinopterygii</taxon>
        <taxon>Neopterygii</taxon>
        <taxon>Teleostei</taxon>
        <taxon>Neoteleostei</taxon>
        <taxon>Acanthomorphata</taxon>
        <taxon>Ovalentaria</taxon>
        <taxon>Atherinomorphae</taxon>
        <taxon>Cyprinodontiformes</taxon>
        <taxon>Goodeidae</taxon>
        <taxon>Crenichthys</taxon>
    </lineage>
</organism>
<sequence length="170" mass="18780">NLQVLVSSSCDFQSWLQVWILPQPKNSSFQKNLFWIKFQLTVRNLYPQGMVKTTNPKHTPPTSNHPADKQTPPQYKAEKPDATAEPSDACPAAPILGGQSHCAKDHCPITTALHTAEDRTQQSKRLAQSPHFANAPPPALQKQSPSRESAPSPKKEPQHPDQRTCPAPIP</sequence>